<dbReference type="Proteomes" id="UP000001067">
    <property type="component" value="Unassembled WGS sequence"/>
</dbReference>
<evidence type="ECO:0000313" key="3">
    <source>
        <dbReference type="Proteomes" id="UP000001067"/>
    </source>
</evidence>
<organism evidence="3">
    <name type="scientific">Pyrenophora teres f. teres (strain 0-1)</name>
    <name type="common">Barley net blotch fungus</name>
    <name type="synonym">Drechslera teres f. teres</name>
    <dbReference type="NCBI Taxonomy" id="861557"/>
    <lineage>
        <taxon>Eukaryota</taxon>
        <taxon>Fungi</taxon>
        <taxon>Dikarya</taxon>
        <taxon>Ascomycota</taxon>
        <taxon>Pezizomycotina</taxon>
        <taxon>Dothideomycetes</taxon>
        <taxon>Pleosporomycetidae</taxon>
        <taxon>Pleosporales</taxon>
        <taxon>Pleosporineae</taxon>
        <taxon>Pleosporaceae</taxon>
        <taxon>Pyrenophora</taxon>
    </lineage>
</organism>
<dbReference type="EMBL" id="GL534763">
    <property type="protein sequence ID" value="EFQ91491.1"/>
    <property type="molecule type" value="Genomic_DNA"/>
</dbReference>
<proteinExistence type="predicted"/>
<protein>
    <submittedName>
        <fullName evidence="2">Uncharacterized protein</fullName>
    </submittedName>
</protein>
<dbReference type="KEGG" id="pte:PTT_11662"/>
<dbReference type="AlphaFoldDB" id="E3RS12"/>
<name>E3RS12_PYRTT</name>
<reference evidence="2 3" key="1">
    <citation type="journal article" date="2010" name="Genome Biol.">
        <title>A first genome assembly of the barley fungal pathogen Pyrenophora teres f. teres.</title>
        <authorList>
            <person name="Ellwood S.R."/>
            <person name="Liu Z."/>
            <person name="Syme R.A."/>
            <person name="Lai Z."/>
            <person name="Hane J.K."/>
            <person name="Keiper F."/>
            <person name="Moffat C.S."/>
            <person name="Oliver R.P."/>
            <person name="Friesen T.L."/>
        </authorList>
    </citation>
    <scope>NUCLEOTIDE SEQUENCE [LARGE SCALE GENOMIC DNA]</scope>
    <source>
        <strain evidence="2 3">0-1</strain>
    </source>
</reference>
<feature type="compositionally biased region" description="Basic and acidic residues" evidence="1">
    <location>
        <begin position="202"/>
        <end position="229"/>
    </location>
</feature>
<sequence length="237" mass="25811">MARVSRRPSEGFSEGSRAAEVFHWMPNKYKHDNPDYGRLGNPEEFEVVSRSQTPEPSIPAIRPAPDDDGEQAPTRKRFDSQTLERIQANIQSLKCNTTRRTSSGASQRRSSSAGSVAKSVAENGEEYTEGGVRLDNGRTTPPAGSGDASPPEPVGATRRKLIPKGPGKTRLCAVLMKTIRPVPVAEKPVSPPLSPQSPVQESTEKPTEEPDGEHMEETIKEPIEGHIMESAEEFSAQ</sequence>
<dbReference type="OrthoDB" id="10523374at2759"/>
<feature type="region of interest" description="Disordered" evidence="1">
    <location>
        <begin position="182"/>
        <end position="237"/>
    </location>
</feature>
<feature type="compositionally biased region" description="Polar residues" evidence="1">
    <location>
        <begin position="80"/>
        <end position="96"/>
    </location>
</feature>
<accession>E3RS12</accession>
<dbReference type="HOGENOM" id="CLU_1171137_0_0_1"/>
<keyword evidence="3" id="KW-1185">Reference proteome</keyword>
<evidence type="ECO:0000256" key="1">
    <source>
        <dbReference type="SAM" id="MobiDB-lite"/>
    </source>
</evidence>
<feature type="compositionally biased region" description="Low complexity" evidence="1">
    <location>
        <begin position="98"/>
        <end position="121"/>
    </location>
</feature>
<gene>
    <name evidence="2" type="ORF">PTT_11662</name>
</gene>
<evidence type="ECO:0000313" key="2">
    <source>
        <dbReference type="EMBL" id="EFQ91491.1"/>
    </source>
</evidence>
<feature type="region of interest" description="Disordered" evidence="1">
    <location>
        <begin position="27"/>
        <end position="169"/>
    </location>
</feature>